<dbReference type="AlphaFoldDB" id="A0AAW7I120"/>
<evidence type="ECO:0008006" key="3">
    <source>
        <dbReference type="Google" id="ProtNLM"/>
    </source>
</evidence>
<name>A0AAW7I120_9GAMM</name>
<accession>A0AAW7I120</accession>
<protein>
    <recommendedName>
        <fullName evidence="3">Phage protein</fullName>
    </recommendedName>
</protein>
<reference evidence="1" key="1">
    <citation type="submission" date="2023-08" db="EMBL/GenBank/DDBJ databases">
        <title>WGS of Aeromonas isolates.</title>
        <authorList>
            <person name="Lee H."/>
        </authorList>
    </citation>
    <scope>NUCLEOTIDE SEQUENCE</scope>
    <source>
        <strain evidence="1">SL22</strain>
    </source>
</reference>
<evidence type="ECO:0000313" key="2">
    <source>
        <dbReference type="Proteomes" id="UP001168216"/>
    </source>
</evidence>
<gene>
    <name evidence="1" type="ORF">OB959_19215</name>
</gene>
<sequence>MNSHPNHSKELTRVTADLDVSACALNTLSRLLTASVDWERKDRIEHEEFTYGLSGLLRGLAKEVETNSCRISELNDRLPGGES</sequence>
<organism evidence="1 2">
    <name type="scientific">Aeromonas bestiarum</name>
    <dbReference type="NCBI Taxonomy" id="105751"/>
    <lineage>
        <taxon>Bacteria</taxon>
        <taxon>Pseudomonadati</taxon>
        <taxon>Pseudomonadota</taxon>
        <taxon>Gammaproteobacteria</taxon>
        <taxon>Aeromonadales</taxon>
        <taxon>Aeromonadaceae</taxon>
        <taxon>Aeromonas</taxon>
    </lineage>
</organism>
<dbReference type="Proteomes" id="UP001168216">
    <property type="component" value="Unassembled WGS sequence"/>
</dbReference>
<evidence type="ECO:0000313" key="1">
    <source>
        <dbReference type="EMBL" id="MDM5141901.1"/>
    </source>
</evidence>
<comment type="caution">
    <text evidence="1">The sequence shown here is derived from an EMBL/GenBank/DDBJ whole genome shotgun (WGS) entry which is preliminary data.</text>
</comment>
<dbReference type="RefSeq" id="WP_290022805.1">
    <property type="nucleotide sequence ID" value="NZ_JAOPLV010000011.1"/>
</dbReference>
<proteinExistence type="predicted"/>
<dbReference type="EMBL" id="JAOPLV010000011">
    <property type="protein sequence ID" value="MDM5141901.1"/>
    <property type="molecule type" value="Genomic_DNA"/>
</dbReference>